<feature type="transmembrane region" description="Helical" evidence="7">
    <location>
        <begin position="59"/>
        <end position="84"/>
    </location>
</feature>
<dbReference type="GO" id="GO:0022857">
    <property type="term" value="F:transmembrane transporter activity"/>
    <property type="evidence" value="ECO:0007669"/>
    <property type="project" value="InterPro"/>
</dbReference>
<feature type="transmembrane region" description="Helical" evidence="7">
    <location>
        <begin position="96"/>
        <end position="119"/>
    </location>
</feature>
<dbReference type="PANTHER" id="PTHR23501">
    <property type="entry name" value="MAJOR FACILITATOR SUPERFAMILY"/>
    <property type="match status" value="1"/>
</dbReference>
<dbReference type="PRINTS" id="PR01036">
    <property type="entry name" value="TCRTETB"/>
</dbReference>
<evidence type="ECO:0000256" key="6">
    <source>
        <dbReference type="ARBA" id="ARBA00023180"/>
    </source>
</evidence>
<dbReference type="InterPro" id="IPR036259">
    <property type="entry name" value="MFS_trans_sf"/>
</dbReference>
<dbReference type="GeneID" id="73333512"/>
<reference evidence="9 10" key="1">
    <citation type="submission" date="2022-03" db="EMBL/GenBank/DDBJ databases">
        <title>Genome data of Colletotrichum spp.</title>
        <authorList>
            <person name="Utami Y.D."/>
            <person name="Hiruma K."/>
        </authorList>
    </citation>
    <scope>NUCLEOTIDE SEQUENCE [LARGE SCALE GENOMIC DNA]</scope>
    <source>
        <strain evidence="9 10">MAFF 239500</strain>
    </source>
</reference>
<evidence type="ECO:0000313" key="10">
    <source>
        <dbReference type="Proteomes" id="UP001055115"/>
    </source>
</evidence>
<dbReference type="AlphaFoldDB" id="A0AA37ULB7"/>
<dbReference type="RefSeq" id="XP_049134879.1">
    <property type="nucleotide sequence ID" value="XM_049278922.1"/>
</dbReference>
<dbReference type="InterPro" id="IPR020846">
    <property type="entry name" value="MFS_dom"/>
</dbReference>
<evidence type="ECO:0000313" key="9">
    <source>
        <dbReference type="EMBL" id="GKT52529.1"/>
    </source>
</evidence>
<evidence type="ECO:0000256" key="3">
    <source>
        <dbReference type="ARBA" id="ARBA00022692"/>
    </source>
</evidence>
<dbReference type="EMBL" id="BQXU01000070">
    <property type="protein sequence ID" value="GKT52529.1"/>
    <property type="molecule type" value="Genomic_DNA"/>
</dbReference>
<evidence type="ECO:0000256" key="4">
    <source>
        <dbReference type="ARBA" id="ARBA00022989"/>
    </source>
</evidence>
<dbReference type="PANTHER" id="PTHR23501:SF187">
    <property type="entry name" value="MAJOR FACILITATOR SUPERFAMILY (MFS) PROFILE DOMAIN-CONTAINING PROTEIN"/>
    <property type="match status" value="1"/>
</dbReference>
<sequence length="123" mass="13496">MAFPFIVHEFGGGHLYIWIHGDAAFVRTAGKRLWSPLAHAHLNRSVRARKRHLQLRNNIATLIVGRIIQGIGASGTVVLIETIICDVVPLRERGKFLAIIMSMIFLGAALGPFFAGLIVQLSS</sequence>
<keyword evidence="6" id="KW-0325">Glycoprotein</keyword>
<keyword evidence="3 7" id="KW-0812">Transmembrane</keyword>
<comment type="subcellular location">
    <subcellularLocation>
        <location evidence="1">Membrane</location>
        <topology evidence="1">Multi-pass membrane protein</topology>
    </subcellularLocation>
</comment>
<keyword evidence="5 7" id="KW-0472">Membrane</keyword>
<dbReference type="Gene3D" id="1.20.1250.20">
    <property type="entry name" value="MFS general substrate transporter like domains"/>
    <property type="match status" value="1"/>
</dbReference>
<name>A0AA37ULB7_9PEZI</name>
<evidence type="ECO:0000256" key="7">
    <source>
        <dbReference type="SAM" id="Phobius"/>
    </source>
</evidence>
<evidence type="ECO:0000256" key="5">
    <source>
        <dbReference type="ARBA" id="ARBA00023136"/>
    </source>
</evidence>
<organism evidence="9 10">
    <name type="scientific">Colletotrichum spaethianum</name>
    <dbReference type="NCBI Taxonomy" id="700344"/>
    <lineage>
        <taxon>Eukaryota</taxon>
        <taxon>Fungi</taxon>
        <taxon>Dikarya</taxon>
        <taxon>Ascomycota</taxon>
        <taxon>Pezizomycotina</taxon>
        <taxon>Sordariomycetes</taxon>
        <taxon>Hypocreomycetidae</taxon>
        <taxon>Glomerellales</taxon>
        <taxon>Glomerellaceae</taxon>
        <taxon>Colletotrichum</taxon>
        <taxon>Colletotrichum spaethianum species complex</taxon>
    </lineage>
</organism>
<evidence type="ECO:0000256" key="1">
    <source>
        <dbReference type="ARBA" id="ARBA00004141"/>
    </source>
</evidence>
<dbReference type="Pfam" id="PF07690">
    <property type="entry name" value="MFS_1"/>
    <property type="match status" value="1"/>
</dbReference>
<feature type="domain" description="Major facilitator superfamily (MFS) profile" evidence="8">
    <location>
        <begin position="1"/>
        <end position="123"/>
    </location>
</feature>
<comment type="caution">
    <text evidence="9">The sequence shown here is derived from an EMBL/GenBank/DDBJ whole genome shotgun (WGS) entry which is preliminary data.</text>
</comment>
<dbReference type="PROSITE" id="PS50850">
    <property type="entry name" value="MFS"/>
    <property type="match status" value="1"/>
</dbReference>
<evidence type="ECO:0000259" key="8">
    <source>
        <dbReference type="PROSITE" id="PS50850"/>
    </source>
</evidence>
<dbReference type="GO" id="GO:0005886">
    <property type="term" value="C:plasma membrane"/>
    <property type="evidence" value="ECO:0007669"/>
    <property type="project" value="TreeGrafter"/>
</dbReference>
<proteinExistence type="predicted"/>
<keyword evidence="4 7" id="KW-1133">Transmembrane helix</keyword>
<dbReference type="Proteomes" id="UP001055115">
    <property type="component" value="Unassembled WGS sequence"/>
</dbReference>
<gene>
    <name evidence="9" type="ORF">ColSpa_12710</name>
</gene>
<dbReference type="InterPro" id="IPR011701">
    <property type="entry name" value="MFS"/>
</dbReference>
<protein>
    <submittedName>
        <fullName evidence="9">MFS efflux transporter aclA</fullName>
    </submittedName>
</protein>
<accession>A0AA37ULB7</accession>
<evidence type="ECO:0000256" key="2">
    <source>
        <dbReference type="ARBA" id="ARBA00022448"/>
    </source>
</evidence>
<keyword evidence="10" id="KW-1185">Reference proteome</keyword>
<dbReference type="SUPFAM" id="SSF103473">
    <property type="entry name" value="MFS general substrate transporter"/>
    <property type="match status" value="1"/>
</dbReference>
<keyword evidence="2" id="KW-0813">Transport</keyword>